<gene>
    <name evidence="1" type="ORF">HYC85_002435</name>
</gene>
<accession>A0A7J7I9P1</accession>
<dbReference type="EMBL" id="JACBKZ010000001">
    <property type="protein sequence ID" value="KAF5961226.1"/>
    <property type="molecule type" value="Genomic_DNA"/>
</dbReference>
<protein>
    <submittedName>
        <fullName evidence="1">Uncharacterized protein</fullName>
    </submittedName>
</protein>
<keyword evidence="2" id="KW-1185">Reference proteome</keyword>
<sequence length="117" mass="13501">MLSIEKMAILEFDQSLLFIVNGERTGKLQALFLLLYFPKANGERTGKLQALFLLLYFPKATKRIFLFEKGSIAFHYNNTKPNPNSLELEWVLEDIDRWFTGWRCCLGSCVWGITASC</sequence>
<comment type="caution">
    <text evidence="1">The sequence shown here is derived from an EMBL/GenBank/DDBJ whole genome shotgun (WGS) entry which is preliminary data.</text>
</comment>
<name>A0A7J7I9P1_CAMSI</name>
<evidence type="ECO:0000313" key="1">
    <source>
        <dbReference type="EMBL" id="KAF5961226.1"/>
    </source>
</evidence>
<organism evidence="1 2">
    <name type="scientific">Camellia sinensis</name>
    <name type="common">Tea plant</name>
    <name type="synonym">Thea sinensis</name>
    <dbReference type="NCBI Taxonomy" id="4442"/>
    <lineage>
        <taxon>Eukaryota</taxon>
        <taxon>Viridiplantae</taxon>
        <taxon>Streptophyta</taxon>
        <taxon>Embryophyta</taxon>
        <taxon>Tracheophyta</taxon>
        <taxon>Spermatophyta</taxon>
        <taxon>Magnoliopsida</taxon>
        <taxon>eudicotyledons</taxon>
        <taxon>Gunneridae</taxon>
        <taxon>Pentapetalae</taxon>
        <taxon>asterids</taxon>
        <taxon>Ericales</taxon>
        <taxon>Theaceae</taxon>
        <taxon>Camellia</taxon>
    </lineage>
</organism>
<reference evidence="2" key="1">
    <citation type="journal article" date="2020" name="Nat. Commun.">
        <title>Genome assembly of wild tea tree DASZ reveals pedigree and selection history of tea varieties.</title>
        <authorList>
            <person name="Zhang W."/>
            <person name="Zhang Y."/>
            <person name="Qiu H."/>
            <person name="Guo Y."/>
            <person name="Wan H."/>
            <person name="Zhang X."/>
            <person name="Scossa F."/>
            <person name="Alseekh S."/>
            <person name="Zhang Q."/>
            <person name="Wang P."/>
            <person name="Xu L."/>
            <person name="Schmidt M.H."/>
            <person name="Jia X."/>
            <person name="Li D."/>
            <person name="Zhu A."/>
            <person name="Guo F."/>
            <person name="Chen W."/>
            <person name="Ni D."/>
            <person name="Usadel B."/>
            <person name="Fernie A.R."/>
            <person name="Wen W."/>
        </authorList>
    </citation>
    <scope>NUCLEOTIDE SEQUENCE [LARGE SCALE GENOMIC DNA]</scope>
    <source>
        <strain evidence="2">cv. G240</strain>
    </source>
</reference>
<dbReference type="Proteomes" id="UP000593564">
    <property type="component" value="Unassembled WGS sequence"/>
</dbReference>
<proteinExistence type="predicted"/>
<evidence type="ECO:0000313" key="2">
    <source>
        <dbReference type="Proteomes" id="UP000593564"/>
    </source>
</evidence>
<dbReference type="AlphaFoldDB" id="A0A7J7I9P1"/>
<reference evidence="1 2" key="2">
    <citation type="submission" date="2020-07" db="EMBL/GenBank/DDBJ databases">
        <title>Genome assembly of wild tea tree DASZ reveals pedigree and selection history of tea varieties.</title>
        <authorList>
            <person name="Zhang W."/>
        </authorList>
    </citation>
    <scope>NUCLEOTIDE SEQUENCE [LARGE SCALE GENOMIC DNA]</scope>
    <source>
        <strain evidence="2">cv. G240</strain>
        <tissue evidence="1">Leaf</tissue>
    </source>
</reference>